<reference evidence="2 3" key="1">
    <citation type="submission" date="2014-09" db="EMBL/GenBank/DDBJ databases">
        <authorList>
            <person name="Ellenberger Sabrina"/>
        </authorList>
    </citation>
    <scope>NUCLEOTIDE SEQUENCE [LARGE SCALE GENOMIC DNA]</scope>
    <source>
        <strain evidence="2 3">CBS 412.66</strain>
    </source>
</reference>
<evidence type="ECO:0000313" key="2">
    <source>
        <dbReference type="EMBL" id="CEP14426.1"/>
    </source>
</evidence>
<proteinExistence type="predicted"/>
<dbReference type="OrthoDB" id="2275736at2759"/>
<sequence>MATVALFIILSVLLFIAIISLAIVLYKKRCYLAQRSAQHIWHDFVMIDSPEYMIALKNSDSLSFDSRRRRSSIPMFHHNNKPLMPDQLESMSSITLAANDVAKNSSFASAPLAPQSPAPVYMPAPTSPHSPNKKLF</sequence>
<evidence type="ECO:0000256" key="1">
    <source>
        <dbReference type="SAM" id="Phobius"/>
    </source>
</evidence>
<gene>
    <name evidence="2" type="primary">PARPA_08606.1 scaffold 33405</name>
</gene>
<dbReference type="Proteomes" id="UP000054107">
    <property type="component" value="Unassembled WGS sequence"/>
</dbReference>
<feature type="transmembrane region" description="Helical" evidence="1">
    <location>
        <begin position="6"/>
        <end position="26"/>
    </location>
</feature>
<dbReference type="EMBL" id="LN731212">
    <property type="protein sequence ID" value="CEP14426.1"/>
    <property type="molecule type" value="Genomic_DNA"/>
</dbReference>
<keyword evidence="1" id="KW-0812">Transmembrane</keyword>
<name>A0A0B7NHP7_9FUNG</name>
<keyword evidence="1" id="KW-0472">Membrane</keyword>
<dbReference type="AlphaFoldDB" id="A0A0B7NHP7"/>
<organism evidence="2 3">
    <name type="scientific">Parasitella parasitica</name>
    <dbReference type="NCBI Taxonomy" id="35722"/>
    <lineage>
        <taxon>Eukaryota</taxon>
        <taxon>Fungi</taxon>
        <taxon>Fungi incertae sedis</taxon>
        <taxon>Mucoromycota</taxon>
        <taxon>Mucoromycotina</taxon>
        <taxon>Mucoromycetes</taxon>
        <taxon>Mucorales</taxon>
        <taxon>Mucorineae</taxon>
        <taxon>Mucoraceae</taxon>
        <taxon>Parasitella</taxon>
    </lineage>
</organism>
<evidence type="ECO:0000313" key="3">
    <source>
        <dbReference type="Proteomes" id="UP000054107"/>
    </source>
</evidence>
<accession>A0A0B7NHP7</accession>
<protein>
    <submittedName>
        <fullName evidence="2">Uncharacterized protein</fullName>
    </submittedName>
</protein>
<keyword evidence="1" id="KW-1133">Transmembrane helix</keyword>
<keyword evidence="3" id="KW-1185">Reference proteome</keyword>